<dbReference type="InterPro" id="IPR035919">
    <property type="entry name" value="EAL_sf"/>
</dbReference>
<evidence type="ECO:0000313" key="4">
    <source>
        <dbReference type="EMBL" id="QJD98998.1"/>
    </source>
</evidence>
<dbReference type="InterPro" id="IPR035965">
    <property type="entry name" value="PAS-like_dom_sf"/>
</dbReference>
<feature type="domain" description="GGDEF" evidence="3">
    <location>
        <begin position="293"/>
        <end position="426"/>
    </location>
</feature>
<dbReference type="InterPro" id="IPR000014">
    <property type="entry name" value="PAS"/>
</dbReference>
<dbReference type="Proteomes" id="UP000502415">
    <property type="component" value="Chromosome"/>
</dbReference>
<dbReference type="CDD" id="cd00130">
    <property type="entry name" value="PAS"/>
    <property type="match status" value="1"/>
</dbReference>
<dbReference type="SUPFAM" id="SSF55785">
    <property type="entry name" value="PYP-like sensor domain (PAS domain)"/>
    <property type="match status" value="1"/>
</dbReference>
<dbReference type="PROSITE" id="PS50887">
    <property type="entry name" value="GGDEF"/>
    <property type="match status" value="1"/>
</dbReference>
<dbReference type="Gene3D" id="3.20.20.450">
    <property type="entry name" value="EAL domain"/>
    <property type="match status" value="1"/>
</dbReference>
<proteinExistence type="predicted"/>
<dbReference type="PROSITE" id="PS50883">
    <property type="entry name" value="EAL"/>
    <property type="match status" value="1"/>
</dbReference>
<dbReference type="Gene3D" id="3.30.450.20">
    <property type="entry name" value="PAS domain"/>
    <property type="match status" value="1"/>
</dbReference>
<dbReference type="InterPro" id="IPR029787">
    <property type="entry name" value="Nucleotide_cyclase"/>
</dbReference>
<dbReference type="InterPro" id="IPR013767">
    <property type="entry name" value="PAS_fold"/>
</dbReference>
<dbReference type="KEGG" id="mfy:HH212_02230"/>
<dbReference type="CDD" id="cd01949">
    <property type="entry name" value="GGDEF"/>
    <property type="match status" value="1"/>
</dbReference>
<dbReference type="GO" id="GO:0003824">
    <property type="term" value="F:catalytic activity"/>
    <property type="evidence" value="ECO:0007669"/>
    <property type="project" value="UniProtKB-ARBA"/>
</dbReference>
<dbReference type="SMART" id="SM00052">
    <property type="entry name" value="EAL"/>
    <property type="match status" value="1"/>
</dbReference>
<dbReference type="FunFam" id="3.30.70.270:FF:000001">
    <property type="entry name" value="Diguanylate cyclase domain protein"/>
    <property type="match status" value="1"/>
</dbReference>
<dbReference type="AlphaFoldDB" id="A0A7Z2VTQ6"/>
<organism evidence="4 5">
    <name type="scientific">Massilia forsythiae</name>
    <dbReference type="NCBI Taxonomy" id="2728020"/>
    <lineage>
        <taxon>Bacteria</taxon>
        <taxon>Pseudomonadati</taxon>
        <taxon>Pseudomonadota</taxon>
        <taxon>Betaproteobacteria</taxon>
        <taxon>Burkholderiales</taxon>
        <taxon>Oxalobacteraceae</taxon>
        <taxon>Telluria group</taxon>
        <taxon>Massilia</taxon>
    </lineage>
</organism>
<evidence type="ECO:0000313" key="5">
    <source>
        <dbReference type="Proteomes" id="UP000502415"/>
    </source>
</evidence>
<dbReference type="InterPro" id="IPR043128">
    <property type="entry name" value="Rev_trsase/Diguanyl_cyclase"/>
</dbReference>
<dbReference type="RefSeq" id="WP_169433895.1">
    <property type="nucleotide sequence ID" value="NZ_CP051685.1"/>
</dbReference>
<dbReference type="GO" id="GO:0006355">
    <property type="term" value="P:regulation of DNA-templated transcription"/>
    <property type="evidence" value="ECO:0007669"/>
    <property type="project" value="InterPro"/>
</dbReference>
<dbReference type="InterPro" id="IPR052155">
    <property type="entry name" value="Biofilm_reg_signaling"/>
</dbReference>
<reference evidence="4 5" key="1">
    <citation type="submission" date="2020-04" db="EMBL/GenBank/DDBJ databases">
        <title>Genome sequencing of novel species.</title>
        <authorList>
            <person name="Heo J."/>
            <person name="Kim S.-J."/>
            <person name="Kim J.-S."/>
            <person name="Hong S.-B."/>
            <person name="Kwon S.-W."/>
        </authorList>
    </citation>
    <scope>NUCLEOTIDE SEQUENCE [LARGE SCALE GENOMIC DNA]</scope>
    <source>
        <strain evidence="4 5">GN2-R2</strain>
    </source>
</reference>
<evidence type="ECO:0000259" key="3">
    <source>
        <dbReference type="PROSITE" id="PS50887"/>
    </source>
</evidence>
<dbReference type="NCBIfam" id="TIGR00254">
    <property type="entry name" value="GGDEF"/>
    <property type="match status" value="1"/>
</dbReference>
<dbReference type="SMART" id="SM00091">
    <property type="entry name" value="PAS"/>
    <property type="match status" value="1"/>
</dbReference>
<dbReference type="Pfam" id="PF00563">
    <property type="entry name" value="EAL"/>
    <property type="match status" value="1"/>
</dbReference>
<evidence type="ECO:0000259" key="1">
    <source>
        <dbReference type="PROSITE" id="PS50112"/>
    </source>
</evidence>
<evidence type="ECO:0000259" key="2">
    <source>
        <dbReference type="PROSITE" id="PS50883"/>
    </source>
</evidence>
<name>A0A7Z2VTQ6_9BURK</name>
<sequence length="692" mass="73753">MHIVTQVVTTDEGERARLSLLFQPAAGDLSAIVLRFAATLEEAACVPPPFPDLLLLAPTDDDGAGMALPVSPAVFGNAAVVIVGDAIDIAGTRRLLTSGLADDVMLSSDSRSDTFARFVAVIERVRARERERNGAAIVLAAMADAVIATDEAGTIAYCNDAACSLTVRARKEMLGLPIDAVMALHAAGTLAAVEHPITRAMNDKQAIRLPPGTVMVRVDGSEIMIADSTSPIVAPDGKLDGAVMVFHDVTATHQLQSQVDYLARHDFLTGLPNRYAAQLHLAEILRQAGANGQGLAVMYLDLDNFKSINDTLGHAAGDRLLASVATRLRACCRSIDMVSRQGGDEFLILLAPGTQPDESRGAAQRMLEAVAAPHLIDGATMRVGCSIGIALHPQHGLAADTLLQHADTALHAAKAAGRNTFNVFQPRMLDSVAERRALEDALRLALDTGGLELFYQPKVCLADGAIHGCESLLRWRHPDWTRFAIAEVIRCAEQSGLIVNLGRWVMHEAMRQARAWRDSGIDPGPIAINVSALELRQADFIAHLEGCMARFGVLPPDVQIELTESALMRDVASAVDVLHRLKGLGMSIALDDFGTGYSNLSYLADIPIDLLKVDRSFVHGIAAASPRRQALLGAVLSVAAHLGLPTVAEGIETPAEALYLMNAGCQMGQGFLYSPAVSAAAFERLLSHRENP</sequence>
<keyword evidence="5" id="KW-1185">Reference proteome</keyword>
<protein>
    <submittedName>
        <fullName evidence="4">EAL domain-containing protein</fullName>
    </submittedName>
</protein>
<dbReference type="SUPFAM" id="SSF55073">
    <property type="entry name" value="Nucleotide cyclase"/>
    <property type="match status" value="1"/>
</dbReference>
<dbReference type="Gene3D" id="3.30.70.270">
    <property type="match status" value="1"/>
</dbReference>
<gene>
    <name evidence="4" type="ORF">HH212_02230</name>
</gene>
<dbReference type="CDD" id="cd01948">
    <property type="entry name" value="EAL"/>
    <property type="match status" value="1"/>
</dbReference>
<dbReference type="SMART" id="SM00267">
    <property type="entry name" value="GGDEF"/>
    <property type="match status" value="1"/>
</dbReference>
<dbReference type="InterPro" id="IPR000160">
    <property type="entry name" value="GGDEF_dom"/>
</dbReference>
<dbReference type="EMBL" id="CP051685">
    <property type="protein sequence ID" value="QJD98998.1"/>
    <property type="molecule type" value="Genomic_DNA"/>
</dbReference>
<dbReference type="InterPro" id="IPR001633">
    <property type="entry name" value="EAL_dom"/>
</dbReference>
<dbReference type="Pfam" id="PF00990">
    <property type="entry name" value="GGDEF"/>
    <property type="match status" value="1"/>
</dbReference>
<feature type="domain" description="PAS" evidence="1">
    <location>
        <begin position="138"/>
        <end position="204"/>
    </location>
</feature>
<accession>A0A7Z2VTQ6</accession>
<dbReference type="NCBIfam" id="TIGR00229">
    <property type="entry name" value="sensory_box"/>
    <property type="match status" value="1"/>
</dbReference>
<dbReference type="PANTHER" id="PTHR44757">
    <property type="entry name" value="DIGUANYLATE CYCLASE DGCP"/>
    <property type="match status" value="1"/>
</dbReference>
<feature type="domain" description="EAL" evidence="2">
    <location>
        <begin position="435"/>
        <end position="690"/>
    </location>
</feature>
<dbReference type="PANTHER" id="PTHR44757:SF2">
    <property type="entry name" value="BIOFILM ARCHITECTURE MAINTENANCE PROTEIN MBAA"/>
    <property type="match status" value="1"/>
</dbReference>
<dbReference type="PROSITE" id="PS50112">
    <property type="entry name" value="PAS"/>
    <property type="match status" value="1"/>
</dbReference>
<dbReference type="SUPFAM" id="SSF141868">
    <property type="entry name" value="EAL domain-like"/>
    <property type="match status" value="1"/>
</dbReference>
<dbReference type="Pfam" id="PF00989">
    <property type="entry name" value="PAS"/>
    <property type="match status" value="1"/>
</dbReference>